<name>A0A2M6XDF7_9BACT</name>
<dbReference type="EMBL" id="PEYO01000010">
    <property type="protein sequence ID" value="PIU03698.1"/>
    <property type="molecule type" value="Genomic_DNA"/>
</dbReference>
<feature type="domain" description="NYN" evidence="1">
    <location>
        <begin position="19"/>
        <end position="127"/>
    </location>
</feature>
<dbReference type="Gene3D" id="3.40.50.1010">
    <property type="entry name" value="5'-nuclease"/>
    <property type="match status" value="1"/>
</dbReference>
<comment type="caution">
    <text evidence="2">The sequence shown here is derived from an EMBL/GenBank/DDBJ whole genome shotgun (WGS) entry which is preliminary data.</text>
</comment>
<dbReference type="PANTHER" id="PTHR35458">
    <property type="entry name" value="SLR0755 PROTEIN"/>
    <property type="match status" value="1"/>
</dbReference>
<accession>A0A2M6XDF7</accession>
<organism evidence="2 3">
    <name type="scientific">Candidatus Shapirobacteria bacterium CG08_land_8_20_14_0_20_39_18</name>
    <dbReference type="NCBI Taxonomy" id="1974883"/>
    <lineage>
        <taxon>Bacteria</taxon>
        <taxon>Candidatus Shapironibacteriota</taxon>
    </lineage>
</organism>
<evidence type="ECO:0000313" key="2">
    <source>
        <dbReference type="EMBL" id="PIU03698.1"/>
    </source>
</evidence>
<gene>
    <name evidence="2" type="ORF">COT44_01875</name>
</gene>
<dbReference type="Proteomes" id="UP000228996">
    <property type="component" value="Unassembled WGS sequence"/>
</dbReference>
<dbReference type="Pfam" id="PF01936">
    <property type="entry name" value="NYN"/>
    <property type="match status" value="1"/>
</dbReference>
<protein>
    <recommendedName>
        <fullName evidence="1">NYN domain-containing protein</fullName>
    </recommendedName>
</protein>
<dbReference type="GO" id="GO:0004540">
    <property type="term" value="F:RNA nuclease activity"/>
    <property type="evidence" value="ECO:0007669"/>
    <property type="project" value="InterPro"/>
</dbReference>
<dbReference type="PANTHER" id="PTHR35458:SF2">
    <property type="entry name" value="SLR0755 PROTEIN"/>
    <property type="match status" value="1"/>
</dbReference>
<evidence type="ECO:0000313" key="3">
    <source>
        <dbReference type="Proteomes" id="UP000228996"/>
    </source>
</evidence>
<reference evidence="3" key="1">
    <citation type="submission" date="2017-09" db="EMBL/GenBank/DDBJ databases">
        <title>Depth-based differentiation of microbial function through sediment-hosted aquifers and enrichment of novel symbionts in the deep terrestrial subsurface.</title>
        <authorList>
            <person name="Probst A.J."/>
            <person name="Ladd B."/>
            <person name="Jarett J.K."/>
            <person name="Geller-Mcgrath D.E."/>
            <person name="Sieber C.M.K."/>
            <person name="Emerson J.B."/>
            <person name="Anantharaman K."/>
            <person name="Thomas B.C."/>
            <person name="Malmstrom R."/>
            <person name="Stieglmeier M."/>
            <person name="Klingl A."/>
            <person name="Woyke T."/>
            <person name="Ryan C.M."/>
            <person name="Banfield J.F."/>
        </authorList>
    </citation>
    <scope>NUCLEOTIDE SEQUENCE [LARGE SCALE GENOMIC DNA]</scope>
</reference>
<sequence>MWERVKISIVTKKLIYKGWRLDFRKFRKYLSDKFRVRKAFLFIGYIKQNEKLYTSLKSFGYQVVFKPTVSDSEGKSKGNVDAELVLYSSAIEYSNYDQAIIVSGDGDFFCLVDFLRKRRKLKGIIIPNRYSESSMLKDFGEYKTFINREKEKLEFKPTKMGGVAI</sequence>
<dbReference type="AlphaFoldDB" id="A0A2M6XDF7"/>
<dbReference type="InterPro" id="IPR021139">
    <property type="entry name" value="NYN"/>
</dbReference>
<dbReference type="InterPro" id="IPR047140">
    <property type="entry name" value="LabA"/>
</dbReference>
<evidence type="ECO:0000259" key="1">
    <source>
        <dbReference type="Pfam" id="PF01936"/>
    </source>
</evidence>
<proteinExistence type="predicted"/>